<feature type="domain" description="Thiolase N-terminal" evidence="11">
    <location>
        <begin position="15"/>
        <end position="288"/>
    </location>
</feature>
<keyword evidence="6 8" id="KW-0443">Lipid metabolism</keyword>
<dbReference type="Pfam" id="PF02803">
    <property type="entry name" value="Thiolase_C"/>
    <property type="match status" value="1"/>
</dbReference>
<dbReference type="EC" id="2.3.1.16" evidence="8"/>
<evidence type="ECO:0000256" key="1">
    <source>
        <dbReference type="ARBA" id="ARBA00010982"/>
    </source>
</evidence>
<dbReference type="FunFam" id="3.40.47.10:FF:000011">
    <property type="entry name" value="3-ketoacyl-CoA thiolase"/>
    <property type="match status" value="1"/>
</dbReference>
<name>A0A3S0RQY2_9GAMM</name>
<dbReference type="PIRSF" id="PIRSF000429">
    <property type="entry name" value="Ac-CoA_Ac_transf"/>
    <property type="match status" value="1"/>
</dbReference>
<evidence type="ECO:0000256" key="9">
    <source>
        <dbReference type="PIRSR" id="PIRSR000429-1"/>
    </source>
</evidence>
<dbReference type="InterPro" id="IPR020610">
    <property type="entry name" value="Thiolase_AS"/>
</dbReference>
<dbReference type="InterPro" id="IPR020613">
    <property type="entry name" value="Thiolase_CS"/>
</dbReference>
<evidence type="ECO:0000256" key="3">
    <source>
        <dbReference type="ARBA" id="ARBA00022679"/>
    </source>
</evidence>
<dbReference type="AlphaFoldDB" id="A0A3S0RQY2"/>
<comment type="similarity">
    <text evidence="1 8 10">Belongs to the thiolase-like superfamily. Thiolase family.</text>
</comment>
<evidence type="ECO:0000256" key="5">
    <source>
        <dbReference type="ARBA" id="ARBA00022963"/>
    </source>
</evidence>
<feature type="active site" description="Proton acceptor" evidence="8 9">
    <location>
        <position position="392"/>
    </location>
</feature>
<feature type="active site" description="Proton acceptor" evidence="8 9">
    <location>
        <position position="422"/>
    </location>
</feature>
<keyword evidence="2 8" id="KW-0963">Cytoplasm</keyword>
<dbReference type="OrthoDB" id="1402717at2"/>
<gene>
    <name evidence="8 13" type="primary">fadI</name>
    <name evidence="13" type="ORF">EKG39_00835</name>
</gene>
<dbReference type="PANTHER" id="PTHR42689">
    <property type="entry name" value="ACETYL-COA ACYLTRANSFERASE FADA2 (3-KETOACYL-COA THIOLASE) (BETA-KETOTHIOLASE)-RELATED"/>
    <property type="match status" value="1"/>
</dbReference>
<evidence type="ECO:0000259" key="11">
    <source>
        <dbReference type="Pfam" id="PF00108"/>
    </source>
</evidence>
<evidence type="ECO:0000256" key="4">
    <source>
        <dbReference type="ARBA" id="ARBA00022832"/>
    </source>
</evidence>
<evidence type="ECO:0000256" key="6">
    <source>
        <dbReference type="ARBA" id="ARBA00023098"/>
    </source>
</evidence>
<dbReference type="GO" id="GO:0005829">
    <property type="term" value="C:cytosol"/>
    <property type="evidence" value="ECO:0007669"/>
    <property type="project" value="TreeGrafter"/>
</dbReference>
<dbReference type="RefSeq" id="WP_126503329.1">
    <property type="nucleotide sequence ID" value="NZ_RXNV01000001.1"/>
</dbReference>
<reference evidence="13 14" key="1">
    <citation type="submission" date="2018-12" db="EMBL/GenBank/DDBJ databases">
        <authorList>
            <person name="Yu L."/>
        </authorList>
    </citation>
    <scope>NUCLEOTIDE SEQUENCE [LARGE SCALE GENOMIC DNA]</scope>
    <source>
        <strain evidence="13 14">HAW-EB5</strain>
    </source>
</reference>
<dbReference type="GO" id="GO:0006635">
    <property type="term" value="P:fatty acid beta-oxidation"/>
    <property type="evidence" value="ECO:0007669"/>
    <property type="project" value="UniProtKB-UniRule"/>
</dbReference>
<evidence type="ECO:0000256" key="2">
    <source>
        <dbReference type="ARBA" id="ARBA00022490"/>
    </source>
</evidence>
<feature type="active site" description="Acyl-thioester intermediate" evidence="8 9">
    <location>
        <position position="99"/>
    </location>
</feature>
<dbReference type="InterPro" id="IPR016039">
    <property type="entry name" value="Thiolase-like"/>
</dbReference>
<comment type="pathway">
    <text evidence="8">Lipid metabolism; fatty acid beta-oxidation.</text>
</comment>
<sequence length="436" mass="46623">MSDRQQVTNAKGDRIAIVTGLRTPFAKQATAFHGVSALDMGKMVVNEMLSRSELDPKQIEQLVYGQVIQMPAAPNIAREIVLGTGMDVATDAYSVTRACATSFQSTVNVAESIMTGNIEIGIAGGADSSSVLPIGVSKKLAHALVDLNKARSFGQKLAIFRRLGLKDLLPVPPAVAEFSTGLSMGQTAEQMAKTYNISRADQDALAHRSHSLATETWNSGHLTDEVMAAHVPPYKNFIDRDNNIRENSSIESYAKLRPAFDRKHGTVTAATSTPLTDGASAVLLMSESRAKALGYDPIGYIKSYAFSAIDVWEDMLMGPSYATPLALQRAGMELEDLTLIEMHEAFAAQTLANMQMFGSKKFAAEKLGRNRAIGEIDMSKFNVLGGSLAYGHPFAATGTRLITQVCRELKRRGGGTGLTTACAAGGLGAAMIVEVE</sequence>
<keyword evidence="5 8" id="KW-0442">Lipid degradation</keyword>
<dbReference type="PANTHER" id="PTHR42689:SF1">
    <property type="entry name" value="ACETYL-COA ACYLTRANSFERASE FADA2 (3-KETOACYL-COA THIOLASE) (BETA-KETOTHIOLASE)-RELATED"/>
    <property type="match status" value="1"/>
</dbReference>
<dbReference type="HAMAP" id="MF_01618">
    <property type="entry name" value="FadI"/>
    <property type="match status" value="1"/>
</dbReference>
<accession>A0A3S0RQY2</accession>
<dbReference type="GO" id="GO:0003988">
    <property type="term" value="F:acetyl-CoA C-acyltransferase activity"/>
    <property type="evidence" value="ECO:0007669"/>
    <property type="project" value="UniProtKB-UniRule"/>
</dbReference>
<keyword evidence="7 8" id="KW-0012">Acyltransferase</keyword>
<keyword evidence="14" id="KW-1185">Reference proteome</keyword>
<comment type="subcellular location">
    <subcellularLocation>
        <location evidence="8">Cytoplasm</location>
    </subcellularLocation>
</comment>
<keyword evidence="3 8" id="KW-0808">Transferase</keyword>
<comment type="catalytic activity">
    <reaction evidence="8">
        <text>an acyl-CoA + acetyl-CoA = a 3-oxoacyl-CoA + CoA</text>
        <dbReference type="Rhea" id="RHEA:21564"/>
        <dbReference type="ChEBI" id="CHEBI:57287"/>
        <dbReference type="ChEBI" id="CHEBI:57288"/>
        <dbReference type="ChEBI" id="CHEBI:58342"/>
        <dbReference type="ChEBI" id="CHEBI:90726"/>
        <dbReference type="EC" id="2.3.1.16"/>
    </reaction>
</comment>
<organism evidence="13 14">
    <name type="scientific">Shewanella atlantica</name>
    <dbReference type="NCBI Taxonomy" id="271099"/>
    <lineage>
        <taxon>Bacteria</taxon>
        <taxon>Pseudomonadati</taxon>
        <taxon>Pseudomonadota</taxon>
        <taxon>Gammaproteobacteria</taxon>
        <taxon>Alteromonadales</taxon>
        <taxon>Shewanellaceae</taxon>
        <taxon>Shewanella</taxon>
    </lineage>
</organism>
<feature type="domain" description="Thiolase C-terminal" evidence="12">
    <location>
        <begin position="296"/>
        <end position="434"/>
    </location>
</feature>
<dbReference type="Pfam" id="PF00108">
    <property type="entry name" value="Thiolase_N"/>
    <property type="match status" value="1"/>
</dbReference>
<comment type="subunit">
    <text evidence="8">Heterotetramer of two alpha chains (FadJ) and two beta chains (FadI).</text>
</comment>
<dbReference type="InterPro" id="IPR020616">
    <property type="entry name" value="Thiolase_N"/>
</dbReference>
<keyword evidence="4 8" id="KW-0276">Fatty acid metabolism</keyword>
<dbReference type="InterPro" id="IPR002155">
    <property type="entry name" value="Thiolase"/>
</dbReference>
<evidence type="ECO:0000256" key="7">
    <source>
        <dbReference type="ARBA" id="ARBA00023315"/>
    </source>
</evidence>
<dbReference type="UniPathway" id="UPA00659"/>
<protein>
    <recommendedName>
        <fullName evidence="8">3-ketoacyl-CoA thiolase</fullName>
        <ecNumber evidence="8">2.3.1.16</ecNumber>
    </recommendedName>
    <alternativeName>
        <fullName evidence="8">ACSs</fullName>
    </alternativeName>
    <alternativeName>
        <fullName evidence="8">Acetyl-CoA acyltransferase</fullName>
    </alternativeName>
    <alternativeName>
        <fullName evidence="8">Acyl-CoA ligase</fullName>
    </alternativeName>
    <alternativeName>
        <fullName evidence="8">Beta-ketothiolase</fullName>
    </alternativeName>
    <alternativeName>
        <fullName evidence="8">Fatty acid oxidation complex subunit beta</fullName>
    </alternativeName>
</protein>
<evidence type="ECO:0000256" key="8">
    <source>
        <dbReference type="HAMAP-Rule" id="MF_01618"/>
    </source>
</evidence>
<dbReference type="InterPro" id="IPR020617">
    <property type="entry name" value="Thiolase_C"/>
</dbReference>
<evidence type="ECO:0000256" key="10">
    <source>
        <dbReference type="RuleBase" id="RU003557"/>
    </source>
</evidence>
<comment type="caution">
    <text evidence="13">The sequence shown here is derived from an EMBL/GenBank/DDBJ whole genome shotgun (WGS) entry which is preliminary data.</text>
</comment>
<comment type="function">
    <text evidence="8">Catalyzes the final step of fatty acid oxidation in which acetyl-CoA is released and the CoA ester of a fatty acid two carbons shorter is formed.</text>
</comment>
<evidence type="ECO:0000313" key="14">
    <source>
        <dbReference type="Proteomes" id="UP000282060"/>
    </source>
</evidence>
<dbReference type="PROSITE" id="PS00737">
    <property type="entry name" value="THIOLASE_2"/>
    <property type="match status" value="1"/>
</dbReference>
<dbReference type="Proteomes" id="UP000282060">
    <property type="component" value="Unassembled WGS sequence"/>
</dbReference>
<proteinExistence type="inferred from homology"/>
<dbReference type="SUPFAM" id="SSF53901">
    <property type="entry name" value="Thiolase-like"/>
    <property type="match status" value="2"/>
</dbReference>
<evidence type="ECO:0000313" key="13">
    <source>
        <dbReference type="EMBL" id="RTR34257.1"/>
    </source>
</evidence>
<dbReference type="CDD" id="cd00751">
    <property type="entry name" value="thiolase"/>
    <property type="match status" value="1"/>
</dbReference>
<dbReference type="InterPro" id="IPR050521">
    <property type="entry name" value="3-ketoacyl-CoA_Thiolase"/>
</dbReference>
<dbReference type="NCBIfam" id="NF006516">
    <property type="entry name" value="PRK08963.1"/>
    <property type="match status" value="1"/>
</dbReference>
<evidence type="ECO:0000259" key="12">
    <source>
        <dbReference type="Pfam" id="PF02803"/>
    </source>
</evidence>
<dbReference type="InterPro" id="IPR012806">
    <property type="entry name" value="Ac-CoA_C-AcTrfase_FadI"/>
</dbReference>
<dbReference type="Gene3D" id="3.40.47.10">
    <property type="match status" value="1"/>
</dbReference>
<dbReference type="NCBIfam" id="TIGR02446">
    <property type="entry name" value="FadI"/>
    <property type="match status" value="1"/>
</dbReference>
<dbReference type="PROSITE" id="PS00099">
    <property type="entry name" value="THIOLASE_3"/>
    <property type="match status" value="1"/>
</dbReference>
<dbReference type="NCBIfam" id="TIGR01930">
    <property type="entry name" value="AcCoA-C-Actrans"/>
    <property type="match status" value="1"/>
</dbReference>
<dbReference type="EMBL" id="RXNV01000001">
    <property type="protein sequence ID" value="RTR34257.1"/>
    <property type="molecule type" value="Genomic_DNA"/>
</dbReference>